<feature type="domain" description="Inhibitor I9" evidence="1">
    <location>
        <begin position="3"/>
        <end position="40"/>
    </location>
</feature>
<name>A0A5D2XJS2_GOSMU</name>
<accession>A0A5D2XJS2</accession>
<dbReference type="Gene3D" id="3.30.70.80">
    <property type="entry name" value="Peptidase S8 propeptide/proteinase inhibitor I9"/>
    <property type="match status" value="1"/>
</dbReference>
<organism evidence="2 3">
    <name type="scientific">Gossypium mustelinum</name>
    <name type="common">Cotton</name>
    <name type="synonym">Gossypium caicoense</name>
    <dbReference type="NCBI Taxonomy" id="34275"/>
    <lineage>
        <taxon>Eukaryota</taxon>
        <taxon>Viridiplantae</taxon>
        <taxon>Streptophyta</taxon>
        <taxon>Embryophyta</taxon>
        <taxon>Tracheophyta</taxon>
        <taxon>Spermatophyta</taxon>
        <taxon>Magnoliopsida</taxon>
        <taxon>eudicotyledons</taxon>
        <taxon>Gunneridae</taxon>
        <taxon>Pentapetalae</taxon>
        <taxon>rosids</taxon>
        <taxon>malvids</taxon>
        <taxon>Malvales</taxon>
        <taxon>Malvaceae</taxon>
        <taxon>Malvoideae</taxon>
        <taxon>Gossypium</taxon>
    </lineage>
</organism>
<protein>
    <recommendedName>
        <fullName evidence="1">Inhibitor I9 domain-containing protein</fullName>
    </recommendedName>
</protein>
<dbReference type="InterPro" id="IPR037045">
    <property type="entry name" value="S8pro/Inhibitor_I9_sf"/>
</dbReference>
<evidence type="ECO:0000313" key="2">
    <source>
        <dbReference type="EMBL" id="TYJ14227.1"/>
    </source>
</evidence>
<dbReference type="AlphaFoldDB" id="A0A5D2XJS2"/>
<evidence type="ECO:0000259" key="1">
    <source>
        <dbReference type="Pfam" id="PF05922"/>
    </source>
</evidence>
<dbReference type="Pfam" id="PF05922">
    <property type="entry name" value="Inhibitor_I9"/>
    <property type="match status" value="1"/>
</dbReference>
<evidence type="ECO:0000313" key="3">
    <source>
        <dbReference type="Proteomes" id="UP000323597"/>
    </source>
</evidence>
<dbReference type="EMBL" id="CM017645">
    <property type="protein sequence ID" value="TYJ14227.1"/>
    <property type="molecule type" value="Genomic_DNA"/>
</dbReference>
<dbReference type="Proteomes" id="UP000323597">
    <property type="component" value="Chromosome A10"/>
</dbReference>
<reference evidence="2 3" key="1">
    <citation type="submission" date="2019-07" db="EMBL/GenBank/DDBJ databases">
        <title>WGS assembly of Gossypium mustelinum.</title>
        <authorList>
            <person name="Chen Z.J."/>
            <person name="Sreedasyam A."/>
            <person name="Ando A."/>
            <person name="Song Q."/>
            <person name="De L."/>
            <person name="Hulse-Kemp A."/>
            <person name="Ding M."/>
            <person name="Ye W."/>
            <person name="Kirkbride R."/>
            <person name="Jenkins J."/>
            <person name="Plott C."/>
            <person name="Lovell J."/>
            <person name="Lin Y.-M."/>
            <person name="Vaughn R."/>
            <person name="Liu B."/>
            <person name="Li W."/>
            <person name="Simpson S."/>
            <person name="Scheffler B."/>
            <person name="Saski C."/>
            <person name="Grover C."/>
            <person name="Hu G."/>
            <person name="Conover J."/>
            <person name="Carlson J."/>
            <person name="Shu S."/>
            <person name="Boston L."/>
            <person name="Williams M."/>
            <person name="Peterson D."/>
            <person name="Mcgee K."/>
            <person name="Jones D."/>
            <person name="Wendel J."/>
            <person name="Stelly D."/>
            <person name="Grimwood J."/>
            <person name="Schmutz J."/>
        </authorList>
    </citation>
    <scope>NUCLEOTIDE SEQUENCE [LARGE SCALE GENOMIC DNA]</scope>
    <source>
        <strain evidence="2">1408120.09</strain>
    </source>
</reference>
<dbReference type="InterPro" id="IPR010259">
    <property type="entry name" value="S8pro/Inhibitor_I9"/>
</dbReference>
<gene>
    <name evidence="2" type="ORF">E1A91_A10G103500v1</name>
</gene>
<proteinExistence type="predicted"/>
<keyword evidence="3" id="KW-1185">Reference proteome</keyword>
<sequence length="75" mass="8656">MLSNLLGSKEAEKSSMLNSYKHGFSGFAARLTESQEKEIEGLYFLVRICFGLSVEEALWSLFHGRSSWFMFQRKL</sequence>